<evidence type="ECO:0000313" key="4">
    <source>
        <dbReference type="Proteomes" id="UP000621560"/>
    </source>
</evidence>
<evidence type="ECO:0000256" key="1">
    <source>
        <dbReference type="SAM" id="MobiDB-lite"/>
    </source>
</evidence>
<evidence type="ECO:0000313" key="3">
    <source>
        <dbReference type="EMBL" id="MBD2846502.1"/>
    </source>
</evidence>
<dbReference type="Gene3D" id="3.30.70.270">
    <property type="match status" value="1"/>
</dbReference>
<dbReference type="InterPro" id="IPR043128">
    <property type="entry name" value="Rev_trsase/Diguanyl_cyclase"/>
</dbReference>
<dbReference type="InterPro" id="IPR046342">
    <property type="entry name" value="CBS_dom_sf"/>
</dbReference>
<feature type="domain" description="GGDEF" evidence="2">
    <location>
        <begin position="334"/>
        <end position="484"/>
    </location>
</feature>
<dbReference type="RefSeq" id="WP_190918981.1">
    <property type="nucleotide sequence ID" value="NZ_JACXIZ010000024.1"/>
</dbReference>
<dbReference type="EMBL" id="JACXIZ010000024">
    <property type="protein sequence ID" value="MBD2846502.1"/>
    <property type="molecule type" value="Genomic_DNA"/>
</dbReference>
<dbReference type="GO" id="GO:0043709">
    <property type="term" value="P:cell adhesion involved in single-species biofilm formation"/>
    <property type="evidence" value="ECO:0007669"/>
    <property type="project" value="TreeGrafter"/>
</dbReference>
<keyword evidence="4" id="KW-1185">Reference proteome</keyword>
<dbReference type="NCBIfam" id="TIGR00254">
    <property type="entry name" value="GGDEF"/>
    <property type="match status" value="1"/>
</dbReference>
<gene>
    <name evidence="3" type="ORF">IDH44_14970</name>
</gene>
<accession>A0A927BUD9</accession>
<dbReference type="InterPro" id="IPR050469">
    <property type="entry name" value="Diguanylate_Cyclase"/>
</dbReference>
<feature type="region of interest" description="Disordered" evidence="1">
    <location>
        <begin position="136"/>
        <end position="158"/>
    </location>
</feature>
<dbReference type="Pfam" id="PF00990">
    <property type="entry name" value="GGDEF"/>
    <property type="match status" value="1"/>
</dbReference>
<protein>
    <submittedName>
        <fullName evidence="3">GGDEF domain-containing protein</fullName>
    </submittedName>
</protein>
<dbReference type="GO" id="GO:1902201">
    <property type="term" value="P:negative regulation of bacterial-type flagellum-dependent cell motility"/>
    <property type="evidence" value="ECO:0007669"/>
    <property type="project" value="TreeGrafter"/>
</dbReference>
<dbReference type="InterPro" id="IPR000160">
    <property type="entry name" value="GGDEF_dom"/>
</dbReference>
<dbReference type="GO" id="GO:0005886">
    <property type="term" value="C:plasma membrane"/>
    <property type="evidence" value="ECO:0007669"/>
    <property type="project" value="TreeGrafter"/>
</dbReference>
<dbReference type="AlphaFoldDB" id="A0A927BUD9"/>
<proteinExistence type="predicted"/>
<name>A0A927BUD9_9BACL</name>
<reference evidence="3" key="1">
    <citation type="submission" date="2020-09" db="EMBL/GenBank/DDBJ databases">
        <title>A novel bacterium of genus Paenibacillus, isolated from South China Sea.</title>
        <authorList>
            <person name="Huang H."/>
            <person name="Mo K."/>
            <person name="Hu Y."/>
        </authorList>
    </citation>
    <scope>NUCLEOTIDE SEQUENCE</scope>
    <source>
        <strain evidence="3">IB182496</strain>
    </source>
</reference>
<dbReference type="Pfam" id="PF00571">
    <property type="entry name" value="CBS"/>
    <property type="match status" value="1"/>
</dbReference>
<dbReference type="SUPFAM" id="SSF55073">
    <property type="entry name" value="Nucleotide cyclase"/>
    <property type="match status" value="1"/>
</dbReference>
<dbReference type="PANTHER" id="PTHR45138">
    <property type="entry name" value="REGULATORY COMPONENTS OF SENSORY TRANSDUCTION SYSTEM"/>
    <property type="match status" value="1"/>
</dbReference>
<dbReference type="GO" id="GO:0052621">
    <property type="term" value="F:diguanylate cyclase activity"/>
    <property type="evidence" value="ECO:0007669"/>
    <property type="project" value="TreeGrafter"/>
</dbReference>
<dbReference type="SUPFAM" id="SSF54631">
    <property type="entry name" value="CBS-domain pair"/>
    <property type="match status" value="1"/>
</dbReference>
<dbReference type="Gene3D" id="3.10.580.10">
    <property type="entry name" value="CBS-domain"/>
    <property type="match status" value="1"/>
</dbReference>
<dbReference type="InterPro" id="IPR029787">
    <property type="entry name" value="Nucleotide_cyclase"/>
</dbReference>
<dbReference type="SMART" id="SM00267">
    <property type="entry name" value="GGDEF"/>
    <property type="match status" value="1"/>
</dbReference>
<dbReference type="Proteomes" id="UP000621560">
    <property type="component" value="Unassembled WGS sequence"/>
</dbReference>
<dbReference type="PROSITE" id="PS50887">
    <property type="entry name" value="GGDEF"/>
    <property type="match status" value="1"/>
</dbReference>
<dbReference type="InterPro" id="IPR000644">
    <property type="entry name" value="CBS_dom"/>
</dbReference>
<dbReference type="CDD" id="cd01949">
    <property type="entry name" value="GGDEF"/>
    <property type="match status" value="1"/>
</dbReference>
<sequence>MKKYGNGLLDRKLLRELALRQSSGTVGLLYVQLAGGGDNGRTIIREWAREQPQLFWWGDMGADACLLLHVPGRDNRALTALLQASRLTLGTRLQALDAPPLLGDTVIAHAGRGHSPEREVLEGIIRARARALRTAESAKEAAGGGASGSEAAEGEALDSSRLWPDRSAAPGGAQIGSLAAVVPTFGPQARVSELARLFEGNARIQGAVIAEHRRPIGLVMKEKLHQLLAGQYGLSLYWDRPVSRIMDKQPLIVEASAPVEQVSQLAMDRDYGRLYDIVLITRAERLIGAASIRAILESITSLRTEAARTASPLTGLPGNGPIRMELERRIRGAESFAVIYADLDCFKWYNDGFGFHAGDELIRFTARVLQAALPAESGAFLGHIGGDDFIAVLAAADGEAACREAIRRFEAGVGAYYGAGPLPQTTDREGRALDRNGVALSLSLLACGGGGSERPTPERISREAAALKKRAKAEHGSVYVAGRVGGNQHGEGRL</sequence>
<organism evidence="3 4">
    <name type="scientific">Paenibacillus sabuli</name>
    <dbReference type="NCBI Taxonomy" id="2772509"/>
    <lineage>
        <taxon>Bacteria</taxon>
        <taxon>Bacillati</taxon>
        <taxon>Bacillota</taxon>
        <taxon>Bacilli</taxon>
        <taxon>Bacillales</taxon>
        <taxon>Paenibacillaceae</taxon>
        <taxon>Paenibacillus</taxon>
    </lineage>
</organism>
<comment type="caution">
    <text evidence="3">The sequence shown here is derived from an EMBL/GenBank/DDBJ whole genome shotgun (WGS) entry which is preliminary data.</text>
</comment>
<evidence type="ECO:0000259" key="2">
    <source>
        <dbReference type="PROSITE" id="PS50887"/>
    </source>
</evidence>
<dbReference type="PANTHER" id="PTHR45138:SF25">
    <property type="entry name" value="GGDEF DOMAIN PROTEIN"/>
    <property type="match status" value="1"/>
</dbReference>